<dbReference type="PANTHER" id="PTHR46417:SF1">
    <property type="entry name" value="TRNA (GUANINE-N(1)-)-METHYLTRANSFERASE"/>
    <property type="match status" value="1"/>
</dbReference>
<feature type="binding site" evidence="15">
    <location>
        <begin position="133"/>
        <end position="138"/>
    </location>
    <ligand>
        <name>S-adenosyl-L-methionine</name>
        <dbReference type="ChEBI" id="CHEBI:59789"/>
    </ligand>
</feature>
<dbReference type="Gene3D" id="3.40.1280.10">
    <property type="match status" value="1"/>
</dbReference>
<organism evidence="19 20">
    <name type="scientific">Veillonella magna</name>
    <dbReference type="NCBI Taxonomy" id="464322"/>
    <lineage>
        <taxon>Bacteria</taxon>
        <taxon>Bacillati</taxon>
        <taxon>Bacillota</taxon>
        <taxon>Negativicutes</taxon>
        <taxon>Veillonellales</taxon>
        <taxon>Veillonellaceae</taxon>
        <taxon>Veillonella</taxon>
    </lineage>
</organism>
<feature type="binding site" evidence="15">
    <location>
        <position position="113"/>
    </location>
    <ligand>
        <name>S-adenosyl-L-methionine</name>
        <dbReference type="ChEBI" id="CHEBI:59789"/>
    </ligand>
</feature>
<keyword evidence="11 15" id="KW-0819">tRNA processing</keyword>
<evidence type="ECO:0000256" key="16">
    <source>
        <dbReference type="RuleBase" id="RU003464"/>
    </source>
</evidence>
<proteinExistence type="inferred from homology"/>
<sequence>MKIDIISLFPEFFSAFFDHSIIKRAIAANRLTMSVTNPRDFAHNKHNQVDDTMYGGGAGMLMMAPPIFEAVESVTQEEEVRRRVIFLGPAGVPFTQEKARELATYDQLILVCGHYEGVDYRVEEHLVDETISIGDYVLTGGELPAMVVADAVARMIPGVLGAASGAVEDSFYRPILEGPQYTKPQVYRDWEVPEVLRSGHHKHIADWRLQEAIKRTITCRPDLLARAMSTEELAALQAVLGDKEKAERLVRLLRENAKTAKKLELGEEAVRLMLSPADGSDEEGIKKG</sequence>
<evidence type="ECO:0000256" key="9">
    <source>
        <dbReference type="ARBA" id="ARBA00022679"/>
    </source>
</evidence>
<dbReference type="PANTHER" id="PTHR46417">
    <property type="entry name" value="TRNA (GUANINE-N(1)-)-METHYLTRANSFERASE"/>
    <property type="match status" value="1"/>
</dbReference>
<dbReference type="EC" id="2.1.1.228" evidence="5 15"/>
<name>A0ABS2GGA1_9FIRM</name>
<dbReference type="InterPro" id="IPR029028">
    <property type="entry name" value="Alpha/beta_knot_MTases"/>
</dbReference>
<dbReference type="Pfam" id="PF01746">
    <property type="entry name" value="tRNA_m1G_MT"/>
    <property type="match status" value="1"/>
</dbReference>
<comment type="function">
    <text evidence="1 15 16">Specifically methylates guanosine-37 in various tRNAs.</text>
</comment>
<evidence type="ECO:0000256" key="12">
    <source>
        <dbReference type="ARBA" id="ARBA00029736"/>
    </source>
</evidence>
<dbReference type="Gene3D" id="1.10.1270.20">
    <property type="entry name" value="tRNA(m1g37)methyltransferase, domain 2"/>
    <property type="match status" value="1"/>
</dbReference>
<dbReference type="InterPro" id="IPR002649">
    <property type="entry name" value="tRNA_m1G_MeTrfase_TrmD"/>
</dbReference>
<keyword evidence="20" id="KW-1185">Reference proteome</keyword>
<evidence type="ECO:0000256" key="17">
    <source>
        <dbReference type="SAM" id="Coils"/>
    </source>
</evidence>
<dbReference type="GO" id="GO:0052906">
    <property type="term" value="F:tRNA (guanine(37)-N1)-methyltransferase activity"/>
    <property type="evidence" value="ECO:0007669"/>
    <property type="project" value="UniProtKB-EC"/>
</dbReference>
<comment type="subcellular location">
    <subcellularLocation>
        <location evidence="2 15 16">Cytoplasm</location>
    </subcellularLocation>
</comment>
<dbReference type="GO" id="GO:0032259">
    <property type="term" value="P:methylation"/>
    <property type="evidence" value="ECO:0007669"/>
    <property type="project" value="UniProtKB-KW"/>
</dbReference>
<comment type="subunit">
    <text evidence="4 15 16">Homodimer.</text>
</comment>
<dbReference type="InterPro" id="IPR023148">
    <property type="entry name" value="tRNA_m1G_MeTrfase_C_sf"/>
</dbReference>
<evidence type="ECO:0000313" key="19">
    <source>
        <dbReference type="EMBL" id="MBM6912860.1"/>
    </source>
</evidence>
<dbReference type="HAMAP" id="MF_00605">
    <property type="entry name" value="TrmD"/>
    <property type="match status" value="1"/>
</dbReference>
<comment type="caution">
    <text evidence="19">The sequence shown here is derived from an EMBL/GenBank/DDBJ whole genome shotgun (WGS) entry which is preliminary data.</text>
</comment>
<evidence type="ECO:0000256" key="1">
    <source>
        <dbReference type="ARBA" id="ARBA00002634"/>
    </source>
</evidence>
<gene>
    <name evidence="15 19" type="primary">trmD</name>
    <name evidence="19" type="ORF">H6A01_05930</name>
</gene>
<dbReference type="NCBIfam" id="NF000648">
    <property type="entry name" value="PRK00026.1"/>
    <property type="match status" value="1"/>
</dbReference>
<evidence type="ECO:0000256" key="15">
    <source>
        <dbReference type="HAMAP-Rule" id="MF_00605"/>
    </source>
</evidence>
<dbReference type="SUPFAM" id="SSF75217">
    <property type="entry name" value="alpha/beta knot"/>
    <property type="match status" value="1"/>
</dbReference>
<protein>
    <recommendedName>
        <fullName evidence="6 15">tRNA (guanine-N(1)-)-methyltransferase</fullName>
        <ecNumber evidence="5 15">2.1.1.228</ecNumber>
    </recommendedName>
    <alternativeName>
        <fullName evidence="12 15">M1G-methyltransferase</fullName>
    </alternativeName>
    <alternativeName>
        <fullName evidence="13 15">tRNA [GM37] methyltransferase</fullName>
    </alternativeName>
</protein>
<evidence type="ECO:0000256" key="5">
    <source>
        <dbReference type="ARBA" id="ARBA00012807"/>
    </source>
</evidence>
<evidence type="ECO:0000256" key="14">
    <source>
        <dbReference type="ARBA" id="ARBA00047783"/>
    </source>
</evidence>
<dbReference type="PIRSF" id="PIRSF000386">
    <property type="entry name" value="tRNA_mtase"/>
    <property type="match status" value="1"/>
</dbReference>
<dbReference type="NCBIfam" id="TIGR00088">
    <property type="entry name" value="trmD"/>
    <property type="match status" value="1"/>
</dbReference>
<comment type="catalytic activity">
    <reaction evidence="14 15 16">
        <text>guanosine(37) in tRNA + S-adenosyl-L-methionine = N(1)-methylguanosine(37) in tRNA + S-adenosyl-L-homocysteine + H(+)</text>
        <dbReference type="Rhea" id="RHEA:36899"/>
        <dbReference type="Rhea" id="RHEA-COMP:10145"/>
        <dbReference type="Rhea" id="RHEA-COMP:10147"/>
        <dbReference type="ChEBI" id="CHEBI:15378"/>
        <dbReference type="ChEBI" id="CHEBI:57856"/>
        <dbReference type="ChEBI" id="CHEBI:59789"/>
        <dbReference type="ChEBI" id="CHEBI:73542"/>
        <dbReference type="ChEBI" id="CHEBI:74269"/>
        <dbReference type="EC" id="2.1.1.228"/>
    </reaction>
</comment>
<keyword evidence="10 15" id="KW-0949">S-adenosyl-L-methionine</keyword>
<dbReference type="EMBL" id="JACJLA010000009">
    <property type="protein sequence ID" value="MBM6912860.1"/>
    <property type="molecule type" value="Genomic_DNA"/>
</dbReference>
<dbReference type="InterPro" id="IPR029026">
    <property type="entry name" value="tRNA_m1G_MTases_N"/>
</dbReference>
<reference evidence="19 20" key="1">
    <citation type="journal article" date="2021" name="Sci. Rep.">
        <title>The distribution of antibiotic resistance genes in chicken gut microbiota commensals.</title>
        <authorList>
            <person name="Juricova H."/>
            <person name="Matiasovicova J."/>
            <person name="Kubasova T."/>
            <person name="Cejkova D."/>
            <person name="Rychlik I."/>
        </authorList>
    </citation>
    <scope>NUCLEOTIDE SEQUENCE [LARGE SCALE GENOMIC DNA]</scope>
    <source>
        <strain evidence="19 20">An537</strain>
    </source>
</reference>
<evidence type="ECO:0000256" key="10">
    <source>
        <dbReference type="ARBA" id="ARBA00022691"/>
    </source>
</evidence>
<dbReference type="RefSeq" id="WP_205087892.1">
    <property type="nucleotide sequence ID" value="NZ_JACJLA010000009.1"/>
</dbReference>
<evidence type="ECO:0000256" key="2">
    <source>
        <dbReference type="ARBA" id="ARBA00004496"/>
    </source>
</evidence>
<evidence type="ECO:0000256" key="3">
    <source>
        <dbReference type="ARBA" id="ARBA00007630"/>
    </source>
</evidence>
<evidence type="ECO:0000256" key="7">
    <source>
        <dbReference type="ARBA" id="ARBA00022490"/>
    </source>
</evidence>
<dbReference type="CDD" id="cd18080">
    <property type="entry name" value="TrmD-like"/>
    <property type="match status" value="1"/>
</dbReference>
<evidence type="ECO:0000256" key="13">
    <source>
        <dbReference type="ARBA" id="ARBA00033392"/>
    </source>
</evidence>
<evidence type="ECO:0000256" key="8">
    <source>
        <dbReference type="ARBA" id="ARBA00022603"/>
    </source>
</evidence>
<evidence type="ECO:0000256" key="4">
    <source>
        <dbReference type="ARBA" id="ARBA00011738"/>
    </source>
</evidence>
<dbReference type="Proteomes" id="UP000707138">
    <property type="component" value="Unassembled WGS sequence"/>
</dbReference>
<feature type="domain" description="tRNA methyltransferase TRMD/TRM10-type" evidence="18">
    <location>
        <begin position="1"/>
        <end position="225"/>
    </location>
</feature>
<evidence type="ECO:0000256" key="11">
    <source>
        <dbReference type="ARBA" id="ARBA00022694"/>
    </source>
</evidence>
<evidence type="ECO:0000256" key="6">
    <source>
        <dbReference type="ARBA" id="ARBA00014679"/>
    </source>
</evidence>
<accession>A0ABS2GGA1</accession>
<keyword evidence="9 15" id="KW-0808">Transferase</keyword>
<dbReference type="InterPro" id="IPR016009">
    <property type="entry name" value="tRNA_MeTrfase_TRMD/TRM10"/>
</dbReference>
<comment type="similarity">
    <text evidence="3 15 16">Belongs to the RNA methyltransferase TrmD family.</text>
</comment>
<keyword evidence="8 15" id="KW-0489">Methyltransferase</keyword>
<feature type="coiled-coil region" evidence="17">
    <location>
        <begin position="236"/>
        <end position="263"/>
    </location>
</feature>
<evidence type="ECO:0000313" key="20">
    <source>
        <dbReference type="Proteomes" id="UP000707138"/>
    </source>
</evidence>
<keyword evidence="7 15" id="KW-0963">Cytoplasm</keyword>
<keyword evidence="17" id="KW-0175">Coiled coil</keyword>
<evidence type="ECO:0000259" key="18">
    <source>
        <dbReference type="Pfam" id="PF01746"/>
    </source>
</evidence>